<dbReference type="GO" id="GO:0016226">
    <property type="term" value="P:iron-sulfur cluster assembly"/>
    <property type="evidence" value="ECO:0007669"/>
    <property type="project" value="UniProtKB-UniRule"/>
</dbReference>
<dbReference type="GO" id="GO:0005506">
    <property type="term" value="F:iron ion binding"/>
    <property type="evidence" value="ECO:0007669"/>
    <property type="project" value="InterPro"/>
</dbReference>
<dbReference type="SUPFAM" id="SSF117916">
    <property type="entry name" value="Fe-S cluster assembly (FSCA) domain-like"/>
    <property type="match status" value="1"/>
</dbReference>
<dbReference type="Pfam" id="PF01521">
    <property type="entry name" value="Fe-S_biosyn"/>
    <property type="match status" value="1"/>
</dbReference>
<evidence type="ECO:0000259" key="6">
    <source>
        <dbReference type="Pfam" id="PF01106"/>
    </source>
</evidence>
<feature type="domain" description="Core" evidence="7">
    <location>
        <begin position="2"/>
        <end position="99"/>
    </location>
</feature>
<accession>A0A5C4RUE9</accession>
<dbReference type="SUPFAM" id="SSF89360">
    <property type="entry name" value="HesB-like domain"/>
    <property type="match status" value="1"/>
</dbReference>
<evidence type="ECO:0000313" key="8">
    <source>
        <dbReference type="EMBL" id="TNJ34595.1"/>
    </source>
</evidence>
<keyword evidence="1 5" id="KW-0004">4Fe-4S</keyword>
<keyword evidence="3 5" id="KW-0408">Iron</keyword>
<reference evidence="8 9" key="1">
    <citation type="submission" date="2019-03" db="EMBL/GenBank/DDBJ databases">
        <title>Arenimonas daejeonensis sp. nov., isolated from compost.</title>
        <authorList>
            <person name="Jeon C.O."/>
        </authorList>
    </citation>
    <scope>NUCLEOTIDE SEQUENCE [LARGE SCALE GENOMIC DNA]</scope>
    <source>
        <strain evidence="8 9">R29</strain>
    </source>
</reference>
<organism evidence="8 9">
    <name type="scientific">Arenimonas terrae</name>
    <dbReference type="NCBI Taxonomy" id="2546226"/>
    <lineage>
        <taxon>Bacteria</taxon>
        <taxon>Pseudomonadati</taxon>
        <taxon>Pseudomonadota</taxon>
        <taxon>Gammaproteobacteria</taxon>
        <taxon>Lysobacterales</taxon>
        <taxon>Lysobacteraceae</taxon>
        <taxon>Arenimonas</taxon>
    </lineage>
</organism>
<comment type="subunit">
    <text evidence="5">Homodimer.</text>
</comment>
<dbReference type="InterPro" id="IPR017726">
    <property type="entry name" value="Fe/S_biogenesis_protein_NfuA"/>
</dbReference>
<dbReference type="RefSeq" id="WP_139445126.1">
    <property type="nucleotide sequence ID" value="NZ_SMDR01000001.1"/>
</dbReference>
<evidence type="ECO:0000313" key="9">
    <source>
        <dbReference type="Proteomes" id="UP000305760"/>
    </source>
</evidence>
<feature type="binding site" evidence="5">
    <location>
        <position position="150"/>
    </location>
    <ligand>
        <name>[4Fe-4S] cluster</name>
        <dbReference type="ChEBI" id="CHEBI:49883"/>
    </ligand>
</feature>
<evidence type="ECO:0000256" key="3">
    <source>
        <dbReference type="ARBA" id="ARBA00023004"/>
    </source>
</evidence>
<dbReference type="Pfam" id="PF01106">
    <property type="entry name" value="NifU"/>
    <property type="match status" value="1"/>
</dbReference>
<dbReference type="InterPro" id="IPR034904">
    <property type="entry name" value="FSCA_dom_sf"/>
</dbReference>
<dbReference type="Gene3D" id="3.30.300.130">
    <property type="entry name" value="Fe-S cluster assembly (FSCA)"/>
    <property type="match status" value="1"/>
</dbReference>
<comment type="similarity">
    <text evidence="5">Belongs to the NfuA family.</text>
</comment>
<dbReference type="AlphaFoldDB" id="A0A5C4RUE9"/>
<dbReference type="GO" id="GO:0051539">
    <property type="term" value="F:4 iron, 4 sulfur cluster binding"/>
    <property type="evidence" value="ECO:0007669"/>
    <property type="project" value="UniProtKB-UniRule"/>
</dbReference>
<evidence type="ECO:0000256" key="5">
    <source>
        <dbReference type="HAMAP-Rule" id="MF_01637"/>
    </source>
</evidence>
<dbReference type="PANTHER" id="PTHR11178:SF51">
    <property type="entry name" value="FE_S BIOGENESIS PROTEIN NFUA"/>
    <property type="match status" value="1"/>
</dbReference>
<gene>
    <name evidence="5" type="primary">nfuA</name>
    <name evidence="8" type="ORF">E1B00_02070</name>
</gene>
<dbReference type="GO" id="GO:0051604">
    <property type="term" value="P:protein maturation"/>
    <property type="evidence" value="ECO:0007669"/>
    <property type="project" value="UniProtKB-UniRule"/>
</dbReference>
<comment type="caution">
    <text evidence="8">The sequence shown here is derived from an EMBL/GenBank/DDBJ whole genome shotgun (WGS) entry which is preliminary data.</text>
</comment>
<dbReference type="Proteomes" id="UP000305760">
    <property type="component" value="Unassembled WGS sequence"/>
</dbReference>
<comment type="function">
    <text evidence="5">Involved in iron-sulfur cluster biogenesis. Binds a 4Fe-4S cluster, can transfer this cluster to apoproteins, and thereby intervenes in the maturation of Fe/S proteins. Could also act as a scaffold/chaperone for damaged Fe/S proteins.</text>
</comment>
<dbReference type="InterPro" id="IPR000361">
    <property type="entry name" value="ATAP_core_dom"/>
</dbReference>
<proteinExistence type="inferred from homology"/>
<evidence type="ECO:0000256" key="4">
    <source>
        <dbReference type="ARBA" id="ARBA00023014"/>
    </source>
</evidence>
<comment type="cofactor">
    <cofactor evidence="5">
        <name>[4Fe-4S] cluster</name>
        <dbReference type="ChEBI" id="CHEBI:49883"/>
    </cofactor>
    <text evidence="5">Binds 1 [4Fe-4S] cluster per subunit. The cluster is presumably bound at the interface of two monomers.</text>
</comment>
<sequence length="195" mass="20685">MINISESAQGYFQRLLQSQGGDAVGIRLSAVNPGTPRADARLEFAEHGDLLGDEWAVECEGFTLYVDAPSAPFLDSADIDFVGNATGGQLTIKAPRIKGDQPKGDASLVERVQWLLDSEVNPQLASHKGRVTLDSIDANGVVYLRFGGGCHGCGMADVTLKQGIEKSLMAKLPEVTAVRDATDHSTGDAPYIARG</sequence>
<dbReference type="InterPro" id="IPR035903">
    <property type="entry name" value="HesB-like_dom_sf"/>
</dbReference>
<dbReference type="OrthoDB" id="9785450at2"/>
<dbReference type="InterPro" id="IPR001075">
    <property type="entry name" value="NIF_FeS_clus_asmbl_NifU_C"/>
</dbReference>
<evidence type="ECO:0000259" key="7">
    <source>
        <dbReference type="Pfam" id="PF01521"/>
    </source>
</evidence>
<dbReference type="Gene3D" id="2.60.300.12">
    <property type="entry name" value="HesB-like domain"/>
    <property type="match status" value="1"/>
</dbReference>
<feature type="domain" description="NIF system FeS cluster assembly NifU C-terminal" evidence="6">
    <location>
        <begin position="112"/>
        <end position="178"/>
    </location>
</feature>
<dbReference type="HAMAP" id="MF_01637">
    <property type="entry name" value="Fe_S_biogen_NfuA"/>
    <property type="match status" value="1"/>
</dbReference>
<protein>
    <recommendedName>
        <fullName evidence="5">Fe/S biogenesis protein NfuA</fullName>
    </recommendedName>
</protein>
<evidence type="ECO:0000256" key="1">
    <source>
        <dbReference type="ARBA" id="ARBA00022485"/>
    </source>
</evidence>
<keyword evidence="2 5" id="KW-0479">Metal-binding</keyword>
<keyword evidence="9" id="KW-1185">Reference proteome</keyword>
<name>A0A5C4RUE9_9GAMM</name>
<feature type="binding site" evidence="5">
    <location>
        <position position="153"/>
    </location>
    <ligand>
        <name>[4Fe-4S] cluster</name>
        <dbReference type="ChEBI" id="CHEBI:49883"/>
    </ligand>
</feature>
<dbReference type="EMBL" id="SMDR01000001">
    <property type="protein sequence ID" value="TNJ34595.1"/>
    <property type="molecule type" value="Genomic_DNA"/>
</dbReference>
<keyword evidence="4 5" id="KW-0411">Iron-sulfur</keyword>
<dbReference type="PANTHER" id="PTHR11178">
    <property type="entry name" value="IRON-SULFUR CLUSTER SCAFFOLD PROTEIN NFU-RELATED"/>
    <property type="match status" value="1"/>
</dbReference>
<evidence type="ECO:0000256" key="2">
    <source>
        <dbReference type="ARBA" id="ARBA00022723"/>
    </source>
</evidence>